<name>A0A444X5P7_ARAHY</name>
<organism evidence="2 3">
    <name type="scientific">Arachis hypogaea</name>
    <name type="common">Peanut</name>
    <dbReference type="NCBI Taxonomy" id="3818"/>
    <lineage>
        <taxon>Eukaryota</taxon>
        <taxon>Viridiplantae</taxon>
        <taxon>Streptophyta</taxon>
        <taxon>Embryophyta</taxon>
        <taxon>Tracheophyta</taxon>
        <taxon>Spermatophyta</taxon>
        <taxon>Magnoliopsida</taxon>
        <taxon>eudicotyledons</taxon>
        <taxon>Gunneridae</taxon>
        <taxon>Pentapetalae</taxon>
        <taxon>rosids</taxon>
        <taxon>fabids</taxon>
        <taxon>Fabales</taxon>
        <taxon>Fabaceae</taxon>
        <taxon>Papilionoideae</taxon>
        <taxon>50 kb inversion clade</taxon>
        <taxon>dalbergioids sensu lato</taxon>
        <taxon>Dalbergieae</taxon>
        <taxon>Pterocarpus clade</taxon>
        <taxon>Arachis</taxon>
    </lineage>
</organism>
<proteinExistence type="predicted"/>
<feature type="compositionally biased region" description="Polar residues" evidence="1">
    <location>
        <begin position="18"/>
        <end position="38"/>
    </location>
</feature>
<feature type="region of interest" description="Disordered" evidence="1">
    <location>
        <begin position="1"/>
        <end position="69"/>
    </location>
</feature>
<keyword evidence="3" id="KW-1185">Reference proteome</keyword>
<dbReference type="AlphaFoldDB" id="A0A444X5P7"/>
<evidence type="ECO:0000256" key="1">
    <source>
        <dbReference type="SAM" id="MobiDB-lite"/>
    </source>
</evidence>
<reference evidence="2 3" key="1">
    <citation type="submission" date="2019-01" db="EMBL/GenBank/DDBJ databases">
        <title>Sequencing of cultivated peanut Arachis hypogaea provides insights into genome evolution and oil improvement.</title>
        <authorList>
            <person name="Chen X."/>
        </authorList>
    </citation>
    <scope>NUCLEOTIDE SEQUENCE [LARGE SCALE GENOMIC DNA]</scope>
    <source>
        <strain evidence="3">cv. Fuhuasheng</strain>
        <tissue evidence="2">Leaves</tissue>
    </source>
</reference>
<feature type="compositionally biased region" description="Basic and acidic residues" evidence="1">
    <location>
        <begin position="1"/>
        <end position="15"/>
    </location>
</feature>
<dbReference type="EMBL" id="SDMP01000020">
    <property type="protein sequence ID" value="RYQ85005.1"/>
    <property type="molecule type" value="Genomic_DNA"/>
</dbReference>
<gene>
    <name evidence="2" type="ORF">Ahy_B10g104494</name>
</gene>
<dbReference type="Proteomes" id="UP000289738">
    <property type="component" value="Chromosome B10"/>
</dbReference>
<sequence>MENNARKSQELDVRMETQGLQLSQLAYSNSNNNTSNDPKSLPGESVALLNNLSSQQTPNAWQPPSNKDQNLGLLSSSYVKKELSEFFTEQQHRQNISKMHGLHSGGANQGTIKDELSRGVPASRSMAPTTSTGFNVTLLPFLEWVNYKL</sequence>
<protein>
    <submittedName>
        <fullName evidence="2">Uncharacterized protein</fullName>
    </submittedName>
</protein>
<evidence type="ECO:0000313" key="2">
    <source>
        <dbReference type="EMBL" id="RYQ85005.1"/>
    </source>
</evidence>
<feature type="compositionally biased region" description="Polar residues" evidence="1">
    <location>
        <begin position="48"/>
        <end position="69"/>
    </location>
</feature>
<comment type="caution">
    <text evidence="2">The sequence shown here is derived from an EMBL/GenBank/DDBJ whole genome shotgun (WGS) entry which is preliminary data.</text>
</comment>
<evidence type="ECO:0000313" key="3">
    <source>
        <dbReference type="Proteomes" id="UP000289738"/>
    </source>
</evidence>
<accession>A0A444X5P7</accession>
<feature type="region of interest" description="Disordered" evidence="1">
    <location>
        <begin position="102"/>
        <end position="129"/>
    </location>
</feature>